<organism evidence="3 4">
    <name type="scientific">Sphingobacterium thalpophilum</name>
    <dbReference type="NCBI Taxonomy" id="259"/>
    <lineage>
        <taxon>Bacteria</taxon>
        <taxon>Pseudomonadati</taxon>
        <taxon>Bacteroidota</taxon>
        <taxon>Sphingobacteriia</taxon>
        <taxon>Sphingobacteriales</taxon>
        <taxon>Sphingobacteriaceae</taxon>
        <taxon>Sphingobacterium</taxon>
    </lineage>
</organism>
<evidence type="ECO:0000313" key="3">
    <source>
        <dbReference type="EMBL" id="VTR53757.1"/>
    </source>
</evidence>
<keyword evidence="1" id="KW-0812">Transmembrane</keyword>
<dbReference type="EMBL" id="LR590484">
    <property type="protein sequence ID" value="VTR53757.1"/>
    <property type="molecule type" value="Genomic_DNA"/>
</dbReference>
<feature type="transmembrane region" description="Helical" evidence="1">
    <location>
        <begin position="237"/>
        <end position="256"/>
    </location>
</feature>
<feature type="transmembrane region" description="Helical" evidence="1">
    <location>
        <begin position="32"/>
        <end position="51"/>
    </location>
</feature>
<dbReference type="GeneID" id="78465468"/>
<feature type="transmembrane region" description="Helical" evidence="1">
    <location>
        <begin position="262"/>
        <end position="283"/>
    </location>
</feature>
<feature type="transmembrane region" description="Helical" evidence="1">
    <location>
        <begin position="63"/>
        <end position="82"/>
    </location>
</feature>
<evidence type="ECO:0000256" key="1">
    <source>
        <dbReference type="SAM" id="Phobius"/>
    </source>
</evidence>
<dbReference type="GO" id="GO:0016020">
    <property type="term" value="C:membrane"/>
    <property type="evidence" value="ECO:0007669"/>
    <property type="project" value="InterPro"/>
</dbReference>
<sequence>MKHSYFILHIAVLCLGLSGVLGKVIQLNEAMLTWFRVFFAAIALFLILKWAKVPHTVSRCEKWAIAKNGLYITASWLLFYASIKYANISIAVVCYCMASFFTAIFAPLINRTAFRKSEFLLSTLTLLGIALIFHFEHTRQLGIAFGVISPAFASLYAIHNEKLVRKYHSVLINYYQMIGGTLGLGLALPCFLYFYPASTFVPRIQDIFYLIVLALGCTVAVYLAFTEILKKISAFTLNLSLNLEPVYAIVLAFLFFGESRQVNLAFYAGLALVTLSVVLQHMLNKKRE</sequence>
<dbReference type="RefSeq" id="WP_028068391.1">
    <property type="nucleotide sequence ID" value="NZ_CP141191.1"/>
</dbReference>
<evidence type="ECO:0000259" key="2">
    <source>
        <dbReference type="Pfam" id="PF00892"/>
    </source>
</evidence>
<keyword evidence="1" id="KW-0472">Membrane</keyword>
<feature type="transmembrane region" description="Helical" evidence="1">
    <location>
        <begin position="207"/>
        <end position="225"/>
    </location>
</feature>
<keyword evidence="1" id="KW-1133">Transmembrane helix</keyword>
<feature type="domain" description="EamA" evidence="2">
    <location>
        <begin position="141"/>
        <end position="278"/>
    </location>
</feature>
<dbReference type="Pfam" id="PF00892">
    <property type="entry name" value="EamA"/>
    <property type="match status" value="2"/>
</dbReference>
<feature type="transmembrane region" description="Helical" evidence="1">
    <location>
        <begin position="119"/>
        <end position="135"/>
    </location>
</feature>
<dbReference type="PANTHER" id="PTHR22911:SF79">
    <property type="entry name" value="MOBA-LIKE NTP TRANSFERASE DOMAIN-CONTAINING PROTEIN"/>
    <property type="match status" value="1"/>
</dbReference>
<protein>
    <submittedName>
        <fullName evidence="3">Predicted permease, DMT superfamily</fullName>
    </submittedName>
</protein>
<name>A0A4U9W4U3_9SPHI</name>
<feature type="transmembrane region" description="Helical" evidence="1">
    <location>
        <begin position="141"/>
        <end position="158"/>
    </location>
</feature>
<proteinExistence type="predicted"/>
<dbReference type="STRING" id="1123265.GCA_000686625_00241"/>
<dbReference type="Proteomes" id="UP000308196">
    <property type="component" value="Chromosome"/>
</dbReference>
<gene>
    <name evidence="3" type="ORF">NCTC11429_04904</name>
</gene>
<dbReference type="InterPro" id="IPR000620">
    <property type="entry name" value="EamA_dom"/>
</dbReference>
<feature type="transmembrane region" description="Helical" evidence="1">
    <location>
        <begin position="170"/>
        <end position="195"/>
    </location>
</feature>
<accession>A0A4U9W4U3</accession>
<dbReference type="PANTHER" id="PTHR22911">
    <property type="entry name" value="ACYL-MALONYL CONDENSING ENZYME-RELATED"/>
    <property type="match status" value="1"/>
</dbReference>
<dbReference type="SUPFAM" id="SSF103481">
    <property type="entry name" value="Multidrug resistance efflux transporter EmrE"/>
    <property type="match status" value="2"/>
</dbReference>
<dbReference type="InterPro" id="IPR037185">
    <property type="entry name" value="EmrE-like"/>
</dbReference>
<dbReference type="KEGG" id="stha:NCTC11429_04904"/>
<reference evidence="3 4" key="1">
    <citation type="submission" date="2019-05" db="EMBL/GenBank/DDBJ databases">
        <authorList>
            <consortium name="Pathogen Informatics"/>
        </authorList>
    </citation>
    <scope>NUCLEOTIDE SEQUENCE [LARGE SCALE GENOMIC DNA]</scope>
    <source>
        <strain evidence="3 4">NCTC11429</strain>
    </source>
</reference>
<feature type="transmembrane region" description="Helical" evidence="1">
    <location>
        <begin position="88"/>
        <end position="107"/>
    </location>
</feature>
<evidence type="ECO:0000313" key="4">
    <source>
        <dbReference type="Proteomes" id="UP000308196"/>
    </source>
</evidence>
<feature type="domain" description="EamA" evidence="2">
    <location>
        <begin position="6"/>
        <end position="133"/>
    </location>
</feature>
<dbReference type="AlphaFoldDB" id="A0A4U9W4U3"/>